<gene>
    <name evidence="1" type="primary">Mo00344</name>
    <name evidence="1" type="ORF">E5Q_00344</name>
</gene>
<dbReference type="InParanoid" id="G7DSY9"/>
<feature type="non-terminal residue" evidence="1">
    <location>
        <position position="1"/>
    </location>
</feature>
<reference evidence="1 2" key="1">
    <citation type="journal article" date="2011" name="J. Gen. Appl. Microbiol.">
        <title>Draft genome sequencing of the enigmatic basidiomycete Mixia osmundae.</title>
        <authorList>
            <person name="Nishida H."/>
            <person name="Nagatsuka Y."/>
            <person name="Sugiyama J."/>
        </authorList>
    </citation>
    <scope>NUCLEOTIDE SEQUENCE [LARGE SCALE GENOMIC DNA]</scope>
    <source>
        <strain evidence="2">CBS 9802 / IAM 14324 / JCM 22182 / KY 12970</strain>
    </source>
</reference>
<organism evidence="1 2">
    <name type="scientific">Mixia osmundae (strain CBS 9802 / IAM 14324 / JCM 22182 / KY 12970)</name>
    <dbReference type="NCBI Taxonomy" id="764103"/>
    <lineage>
        <taxon>Eukaryota</taxon>
        <taxon>Fungi</taxon>
        <taxon>Dikarya</taxon>
        <taxon>Basidiomycota</taxon>
        <taxon>Pucciniomycotina</taxon>
        <taxon>Mixiomycetes</taxon>
        <taxon>Mixiales</taxon>
        <taxon>Mixiaceae</taxon>
        <taxon>Mixia</taxon>
    </lineage>
</organism>
<dbReference type="HOGENOM" id="CLU_878671_0_0_1"/>
<sequence>EDGTIELLIINQRGNIVFDTNDRYLISDVNLLYTTDENGFIFGHFNMTLTGVSAMQSSSTPSTAGTSPWADPQTRYCCRPFMAFRVVIGLTQPAFIPEVKPFKTWVACNPNRASRGDGRCRKTFSPSVTECNPTTATANIRAASVPVPAHPQVSRYEIAAQASGLCPQGYASTELASVEIFVVDQHSRARFIAVNRISIVNIESRRQLIHSGQRLIEIQLTARSHGEQQEWQNNEDRVCCKPIFRAFFWLGVDDLSFMYLPDATLRTQELVAACPPSVFSYADPHCQITPFNWPGEWPCTIQSKAVYNIPYGAQTQK</sequence>
<reference evidence="1 2" key="2">
    <citation type="journal article" date="2012" name="Open Biol.">
        <title>Characteristics of nucleosomes and linker DNA regions on the genome of the basidiomycete Mixia osmundae revealed by mono- and dinucleosome mapping.</title>
        <authorList>
            <person name="Nishida H."/>
            <person name="Kondo S."/>
            <person name="Matsumoto T."/>
            <person name="Suzuki Y."/>
            <person name="Yoshikawa H."/>
            <person name="Taylor T.D."/>
            <person name="Sugiyama J."/>
        </authorList>
    </citation>
    <scope>NUCLEOTIDE SEQUENCE [LARGE SCALE GENOMIC DNA]</scope>
    <source>
        <strain evidence="2">CBS 9802 / IAM 14324 / JCM 22182 / KY 12970</strain>
    </source>
</reference>
<proteinExistence type="predicted"/>
<evidence type="ECO:0000313" key="2">
    <source>
        <dbReference type="Proteomes" id="UP000009131"/>
    </source>
</evidence>
<dbReference type="AlphaFoldDB" id="G7DSY9"/>
<accession>G7DSY9</accession>
<keyword evidence="2" id="KW-1185">Reference proteome</keyword>
<dbReference type="EMBL" id="BABT02000019">
    <property type="protein sequence ID" value="GAA93699.1"/>
    <property type="molecule type" value="Genomic_DNA"/>
</dbReference>
<protein>
    <submittedName>
        <fullName evidence="1">Uncharacterized protein</fullName>
    </submittedName>
</protein>
<name>G7DSY9_MIXOS</name>
<dbReference type="Proteomes" id="UP000009131">
    <property type="component" value="Unassembled WGS sequence"/>
</dbReference>
<evidence type="ECO:0000313" key="1">
    <source>
        <dbReference type="EMBL" id="GAA93699.1"/>
    </source>
</evidence>
<comment type="caution">
    <text evidence="1">The sequence shown here is derived from an EMBL/GenBank/DDBJ whole genome shotgun (WGS) entry which is preliminary data.</text>
</comment>